<dbReference type="Proteomes" id="UP000015101">
    <property type="component" value="Unassembled WGS sequence"/>
</dbReference>
<reference evidence="6" key="3">
    <citation type="submission" date="2015-06" db="UniProtKB">
        <authorList>
            <consortium name="EnsemblMetazoa"/>
        </authorList>
    </citation>
    <scope>IDENTIFICATION</scope>
</reference>
<dbReference type="InterPro" id="IPR046328">
    <property type="entry name" value="ETS_fam"/>
</dbReference>
<dbReference type="CTD" id="20215075"/>
<dbReference type="EMBL" id="AMQM01003288">
    <property type="status" value="NOT_ANNOTATED_CDS"/>
    <property type="molecule type" value="Genomic_DNA"/>
</dbReference>
<dbReference type="InterPro" id="IPR036390">
    <property type="entry name" value="WH_DNA-bd_sf"/>
</dbReference>
<feature type="domain" description="ETS" evidence="4">
    <location>
        <begin position="7"/>
        <end position="88"/>
    </location>
</feature>
<reference evidence="7" key="1">
    <citation type="submission" date="2012-12" db="EMBL/GenBank/DDBJ databases">
        <authorList>
            <person name="Hellsten U."/>
            <person name="Grimwood J."/>
            <person name="Chapman J.A."/>
            <person name="Shapiro H."/>
            <person name="Aerts A."/>
            <person name="Otillar R.P."/>
            <person name="Terry A.Y."/>
            <person name="Boore J.L."/>
            <person name="Simakov O."/>
            <person name="Marletaz F."/>
            <person name="Cho S.-J."/>
            <person name="Edsinger-Gonzales E."/>
            <person name="Havlak P."/>
            <person name="Kuo D.-H."/>
            <person name="Larsson T."/>
            <person name="Lv J."/>
            <person name="Arendt D."/>
            <person name="Savage R."/>
            <person name="Osoegawa K."/>
            <person name="de Jong P."/>
            <person name="Lindberg D.R."/>
            <person name="Seaver E.C."/>
            <person name="Weisblat D.A."/>
            <person name="Putnam N.H."/>
            <person name="Grigoriev I.V."/>
            <person name="Rokhsar D.S."/>
        </authorList>
    </citation>
    <scope>NUCLEOTIDE SEQUENCE</scope>
</reference>
<comment type="subcellular location">
    <subcellularLocation>
        <location evidence="3">Nucleus</location>
    </subcellularLocation>
</comment>
<dbReference type="InterPro" id="IPR036388">
    <property type="entry name" value="WH-like_DNA-bd_sf"/>
</dbReference>
<keyword evidence="7" id="KW-1185">Reference proteome</keyword>
<dbReference type="GO" id="GO:0006357">
    <property type="term" value="P:regulation of transcription by RNA polymerase II"/>
    <property type="evidence" value="ECO:0000318"/>
    <property type="project" value="GO_Central"/>
</dbReference>
<evidence type="ECO:0000313" key="5">
    <source>
        <dbReference type="EMBL" id="ESO08552.1"/>
    </source>
</evidence>
<evidence type="ECO:0000256" key="3">
    <source>
        <dbReference type="RuleBase" id="RU004019"/>
    </source>
</evidence>
<proteinExistence type="inferred from homology"/>
<dbReference type="Pfam" id="PF00178">
    <property type="entry name" value="Ets"/>
    <property type="match status" value="1"/>
</dbReference>
<organism evidence="6 7">
    <name type="scientific">Helobdella robusta</name>
    <name type="common">Californian leech</name>
    <dbReference type="NCBI Taxonomy" id="6412"/>
    <lineage>
        <taxon>Eukaryota</taxon>
        <taxon>Metazoa</taxon>
        <taxon>Spiralia</taxon>
        <taxon>Lophotrochozoa</taxon>
        <taxon>Annelida</taxon>
        <taxon>Clitellata</taxon>
        <taxon>Hirudinea</taxon>
        <taxon>Rhynchobdellida</taxon>
        <taxon>Glossiphoniidae</taxon>
        <taxon>Helobdella</taxon>
    </lineage>
</organism>
<dbReference type="GO" id="GO:0030154">
    <property type="term" value="P:cell differentiation"/>
    <property type="evidence" value="ECO:0000318"/>
    <property type="project" value="GO_Central"/>
</dbReference>
<accession>T1G1X7</accession>
<dbReference type="PANTHER" id="PTHR11849:SF304">
    <property type="entry name" value="DNA-BINDING PROTEIN D-ETS-3"/>
    <property type="match status" value="1"/>
</dbReference>
<gene>
    <name evidence="6" type="primary">20215075</name>
    <name evidence="5" type="ORF">HELRODRAFT_74907</name>
</gene>
<evidence type="ECO:0000259" key="4">
    <source>
        <dbReference type="PROSITE" id="PS50061"/>
    </source>
</evidence>
<dbReference type="KEGG" id="hro:HELRODRAFT_74907"/>
<dbReference type="HOGENOM" id="CLU_099695_2_1_1"/>
<dbReference type="STRING" id="6412.T1G1X7"/>
<dbReference type="GO" id="GO:0000981">
    <property type="term" value="F:DNA-binding transcription factor activity, RNA polymerase II-specific"/>
    <property type="evidence" value="ECO:0000318"/>
    <property type="project" value="GO_Central"/>
</dbReference>
<dbReference type="RefSeq" id="XP_009013482.1">
    <property type="nucleotide sequence ID" value="XM_009015234.1"/>
</dbReference>
<dbReference type="Gene3D" id="1.10.10.10">
    <property type="entry name" value="Winged helix-like DNA-binding domain superfamily/Winged helix DNA-binding domain"/>
    <property type="match status" value="1"/>
</dbReference>
<evidence type="ECO:0000313" key="7">
    <source>
        <dbReference type="Proteomes" id="UP000015101"/>
    </source>
</evidence>
<dbReference type="InterPro" id="IPR000418">
    <property type="entry name" value="Ets_dom"/>
</dbReference>
<dbReference type="GO" id="GO:0005634">
    <property type="term" value="C:nucleus"/>
    <property type="evidence" value="ECO:0000318"/>
    <property type="project" value="GO_Central"/>
</dbReference>
<dbReference type="PANTHER" id="PTHR11849">
    <property type="entry name" value="ETS"/>
    <property type="match status" value="1"/>
</dbReference>
<name>T1G1X7_HELRO</name>
<dbReference type="EMBL" id="KB096080">
    <property type="protein sequence ID" value="ESO08552.1"/>
    <property type="molecule type" value="Genomic_DNA"/>
</dbReference>
<protein>
    <recommendedName>
        <fullName evidence="4">ETS domain-containing protein</fullName>
    </recommendedName>
</protein>
<dbReference type="OMA" id="CIEWIGV"/>
<dbReference type="SMART" id="SM00413">
    <property type="entry name" value="ETS"/>
    <property type="match status" value="1"/>
</dbReference>
<comment type="similarity">
    <text evidence="1 3">Belongs to the ETS family.</text>
</comment>
<evidence type="ECO:0000313" key="6">
    <source>
        <dbReference type="EnsemblMetazoa" id="HelroP74907"/>
    </source>
</evidence>
<dbReference type="AlphaFoldDB" id="T1G1X7"/>
<reference evidence="5 7" key="2">
    <citation type="journal article" date="2013" name="Nature">
        <title>Insights into bilaterian evolution from three spiralian genomes.</title>
        <authorList>
            <person name="Simakov O."/>
            <person name="Marletaz F."/>
            <person name="Cho S.J."/>
            <person name="Edsinger-Gonzales E."/>
            <person name="Havlak P."/>
            <person name="Hellsten U."/>
            <person name="Kuo D.H."/>
            <person name="Larsson T."/>
            <person name="Lv J."/>
            <person name="Arendt D."/>
            <person name="Savage R."/>
            <person name="Osoegawa K."/>
            <person name="de Jong P."/>
            <person name="Grimwood J."/>
            <person name="Chapman J.A."/>
            <person name="Shapiro H."/>
            <person name="Aerts A."/>
            <person name="Otillar R.P."/>
            <person name="Terry A.Y."/>
            <person name="Boore J.L."/>
            <person name="Grigoriev I.V."/>
            <person name="Lindberg D.R."/>
            <person name="Seaver E.C."/>
            <person name="Weisblat D.A."/>
            <person name="Putnam N.H."/>
            <person name="Rokhsar D.S."/>
        </authorList>
    </citation>
    <scope>NUCLEOTIDE SEQUENCE</scope>
</reference>
<sequence length="119" mass="13950">SPGSSHVQLWQFILELLADPRQADGCIEWIGVDGEFRMVDPEEVARKWGRRKKRARMNFEKMGRALRYYYDKMILKKVTGKKCTYQFHLAGVLCQGKKALQDCFEKYERENKVSGKNSK</sequence>
<dbReference type="eggNOG" id="KOG3806">
    <property type="taxonomic scope" value="Eukaryota"/>
</dbReference>
<keyword evidence="2 3" id="KW-0238">DNA-binding</keyword>
<dbReference type="GeneID" id="20215075"/>
<evidence type="ECO:0000256" key="2">
    <source>
        <dbReference type="ARBA" id="ARBA00023125"/>
    </source>
</evidence>
<evidence type="ECO:0000256" key="1">
    <source>
        <dbReference type="ARBA" id="ARBA00005562"/>
    </source>
</evidence>
<dbReference type="PRINTS" id="PR00454">
    <property type="entry name" value="ETSDOMAIN"/>
</dbReference>
<keyword evidence="3" id="KW-0539">Nucleus</keyword>
<dbReference type="EnsemblMetazoa" id="HelroT74907">
    <property type="protein sequence ID" value="HelroP74907"/>
    <property type="gene ID" value="HelroG74907"/>
</dbReference>
<dbReference type="GO" id="GO:0043565">
    <property type="term" value="F:sequence-specific DNA binding"/>
    <property type="evidence" value="ECO:0007669"/>
    <property type="project" value="InterPro"/>
</dbReference>
<dbReference type="PROSITE" id="PS00345">
    <property type="entry name" value="ETS_DOMAIN_1"/>
    <property type="match status" value="1"/>
</dbReference>
<dbReference type="PROSITE" id="PS50061">
    <property type="entry name" value="ETS_DOMAIN_3"/>
    <property type="match status" value="1"/>
</dbReference>
<dbReference type="InParanoid" id="T1G1X7"/>
<dbReference type="SUPFAM" id="SSF46785">
    <property type="entry name" value="Winged helix' DNA-binding domain"/>
    <property type="match status" value="1"/>
</dbReference>